<keyword evidence="2" id="KW-0808">Transferase</keyword>
<dbReference type="InterPro" id="IPR008567">
    <property type="entry name" value="BKACE"/>
</dbReference>
<sequence length="305" mass="33774">MLNAVPRNDPVIITCALTGGIHGKEANPNLPEQPDEIVEQGVAAWEAGAAILHVHARNPDGSNTMDPAIYSELHERLCAETDAVVQLTTGGSPVLSVEERLNTVYLCPEMCSLNMGLLNFFIRGEQVFFANHRSDIERFAREIAARNIKPELEVYSSAMLEEVAHLLSLGILQPPYTINLVLHTPTQGGQRGTPRNLFDMLQRLDELPVRREELRINVSSMGPTQLPITTMALAMGLNVRVGMEDNVYYRRGELLENNAQLVERTVRIARELERRVATPQEAREMLGLRGRERGRLPAGAGEVAG</sequence>
<evidence type="ECO:0000313" key="5">
    <source>
        <dbReference type="EMBL" id="BBL80690.1"/>
    </source>
</evidence>
<dbReference type="InterPro" id="IPR013785">
    <property type="entry name" value="Aldolase_TIM"/>
</dbReference>
<dbReference type="RefSeq" id="WP_172620849.1">
    <property type="nucleotide sequence ID" value="NZ_AP019791.1"/>
</dbReference>
<organism evidence="5 6">
    <name type="scientific">Rubrobacter xylanophilus</name>
    <dbReference type="NCBI Taxonomy" id="49319"/>
    <lineage>
        <taxon>Bacteria</taxon>
        <taxon>Bacillati</taxon>
        <taxon>Actinomycetota</taxon>
        <taxon>Rubrobacteria</taxon>
        <taxon>Rubrobacterales</taxon>
        <taxon>Rubrobacteraceae</taxon>
        <taxon>Rubrobacter</taxon>
    </lineage>
</organism>
<dbReference type="PANTHER" id="PTHR37418:SF2">
    <property type="entry name" value="3-KETO-5-AMINOHEXANOATE CLEAVAGE ENZYME"/>
    <property type="match status" value="1"/>
</dbReference>
<dbReference type="AlphaFoldDB" id="A0A510HKZ2"/>
<evidence type="ECO:0000256" key="2">
    <source>
        <dbReference type="ARBA" id="ARBA00022679"/>
    </source>
</evidence>
<dbReference type="GO" id="GO:0046872">
    <property type="term" value="F:metal ion binding"/>
    <property type="evidence" value="ECO:0007669"/>
    <property type="project" value="UniProtKB-KW"/>
</dbReference>
<dbReference type="EMBL" id="AP019791">
    <property type="protein sequence ID" value="BBL80690.1"/>
    <property type="molecule type" value="Genomic_DNA"/>
</dbReference>
<evidence type="ECO:0000313" key="6">
    <source>
        <dbReference type="Proteomes" id="UP000318065"/>
    </source>
</evidence>
<reference evidence="5" key="1">
    <citation type="journal article" date="2019" name="Microbiol. Resour. Announc.">
        <title>Complete Genome Sequence of Rubrobacter xylanophilus Strain AA3-22, Isolated from Arima Onsen in Japan.</title>
        <authorList>
            <person name="Tomariguchi N."/>
            <person name="Miyazaki K."/>
        </authorList>
    </citation>
    <scope>NUCLEOTIDE SEQUENCE [LARGE SCALE GENOMIC DNA]</scope>
    <source>
        <strain evidence="5">AA3-22</strain>
    </source>
</reference>
<evidence type="ECO:0000256" key="3">
    <source>
        <dbReference type="ARBA" id="ARBA00022723"/>
    </source>
</evidence>
<keyword evidence="6" id="KW-1185">Reference proteome</keyword>
<proteinExistence type="predicted"/>
<accession>A0A510HKZ2</accession>
<evidence type="ECO:0000256" key="4">
    <source>
        <dbReference type="ARBA" id="ARBA00022833"/>
    </source>
</evidence>
<dbReference type="Gene3D" id="3.20.20.70">
    <property type="entry name" value="Aldolase class I"/>
    <property type="match status" value="1"/>
</dbReference>
<name>A0A510HKZ2_9ACTN</name>
<dbReference type="Pfam" id="PF05853">
    <property type="entry name" value="BKACE"/>
    <property type="match status" value="1"/>
</dbReference>
<dbReference type="GO" id="GO:0043720">
    <property type="term" value="F:3-keto-5-aminohexanoate cleavage activity"/>
    <property type="evidence" value="ECO:0007669"/>
    <property type="project" value="InterPro"/>
</dbReference>
<dbReference type="PANTHER" id="PTHR37418">
    <property type="entry name" value="3-KETO-5-AMINOHEXANOATE CLEAVAGE ENZYME-RELATED"/>
    <property type="match status" value="1"/>
</dbReference>
<gene>
    <name evidence="5" type="ORF">RxyAA322_25440</name>
</gene>
<dbReference type="Proteomes" id="UP000318065">
    <property type="component" value="Chromosome"/>
</dbReference>
<protein>
    <submittedName>
        <fullName evidence="5">3-keto-5-aminohexanoate cleavage protein</fullName>
    </submittedName>
</protein>
<keyword evidence="3" id="KW-0479">Metal-binding</keyword>
<keyword evidence="4" id="KW-0862">Zinc</keyword>
<comment type="cofactor">
    <cofactor evidence="1">
        <name>Zn(2+)</name>
        <dbReference type="ChEBI" id="CHEBI:29105"/>
    </cofactor>
</comment>
<evidence type="ECO:0000256" key="1">
    <source>
        <dbReference type="ARBA" id="ARBA00001947"/>
    </source>
</evidence>